<dbReference type="AlphaFoldDB" id="C5KVQ9"/>
<reference evidence="1 2" key="1">
    <citation type="submission" date="2008-07" db="EMBL/GenBank/DDBJ databases">
        <authorList>
            <person name="El-Sayed N."/>
            <person name="Caler E."/>
            <person name="Inman J."/>
            <person name="Amedeo P."/>
            <person name="Hass B."/>
            <person name="Wortman J."/>
        </authorList>
    </citation>
    <scope>NUCLEOTIDE SEQUENCE [LARGE SCALE GENOMIC DNA]</scope>
    <source>
        <strain evidence="2">ATCC 50983 / TXsc</strain>
    </source>
</reference>
<dbReference type="GO" id="GO:0036038">
    <property type="term" value="C:MKS complex"/>
    <property type="evidence" value="ECO:0007669"/>
    <property type="project" value="InterPro"/>
</dbReference>
<name>C5KVQ9_PERM5</name>
<dbReference type="PANTHER" id="PTHR21274:SF0">
    <property type="entry name" value="MECKELIN"/>
    <property type="match status" value="1"/>
</dbReference>
<evidence type="ECO:0000313" key="2">
    <source>
        <dbReference type="Proteomes" id="UP000007800"/>
    </source>
</evidence>
<dbReference type="GO" id="GO:0060271">
    <property type="term" value="P:cilium assembly"/>
    <property type="evidence" value="ECO:0007669"/>
    <property type="project" value="InterPro"/>
</dbReference>
<keyword evidence="2" id="KW-1185">Reference proteome</keyword>
<dbReference type="GeneID" id="9046785"/>
<dbReference type="InterPro" id="IPR019170">
    <property type="entry name" value="Meckelin"/>
</dbReference>
<dbReference type="Proteomes" id="UP000007800">
    <property type="component" value="Unassembled WGS sequence"/>
</dbReference>
<dbReference type="EMBL" id="GG676694">
    <property type="protein sequence ID" value="EER11444.1"/>
    <property type="molecule type" value="Genomic_DNA"/>
</dbReference>
<dbReference type="InParanoid" id="C5KVQ9"/>
<organism evidence="2">
    <name type="scientific">Perkinsus marinus (strain ATCC 50983 / TXsc)</name>
    <dbReference type="NCBI Taxonomy" id="423536"/>
    <lineage>
        <taxon>Eukaryota</taxon>
        <taxon>Sar</taxon>
        <taxon>Alveolata</taxon>
        <taxon>Perkinsozoa</taxon>
        <taxon>Perkinsea</taxon>
        <taxon>Perkinsida</taxon>
        <taxon>Perkinsidae</taxon>
        <taxon>Perkinsus</taxon>
    </lineage>
</organism>
<proteinExistence type="predicted"/>
<dbReference type="Pfam" id="PF09773">
    <property type="entry name" value="Meckelin"/>
    <property type="match status" value="1"/>
</dbReference>
<dbReference type="PANTHER" id="PTHR21274">
    <property type="entry name" value="MECKELIN"/>
    <property type="match status" value="1"/>
</dbReference>
<dbReference type="OrthoDB" id="419138at2759"/>
<gene>
    <name evidence="1" type="ORF">Pmar_PMAR011110</name>
</gene>
<dbReference type="RefSeq" id="XP_002779649.1">
    <property type="nucleotide sequence ID" value="XM_002779603.1"/>
</dbReference>
<accession>C5KVQ9</accession>
<protein>
    <submittedName>
        <fullName evidence="1">Uncharacterized protein</fullName>
    </submittedName>
</protein>
<sequence length="83" mass="9510">MLEYKNTGMMMEKILDEPLHGWYIHGKAPSGFADCSTAQLMCNLHDERDNLLLKRGLLPDDPQRCHLQTYEMFSVIDKIKAAA</sequence>
<evidence type="ECO:0000313" key="1">
    <source>
        <dbReference type="EMBL" id="EER11444.1"/>
    </source>
</evidence>